<protein>
    <submittedName>
        <fullName evidence="1">Uncharacterized protein</fullName>
    </submittedName>
</protein>
<evidence type="ECO:0000313" key="2">
    <source>
        <dbReference type="Proteomes" id="UP000245753"/>
    </source>
</evidence>
<dbReference type="RefSeq" id="WP_109136732.1">
    <property type="nucleotide sequence ID" value="NZ_QFFN01000003.1"/>
</dbReference>
<dbReference type="OrthoDB" id="3229928at2"/>
<name>A0A2U2MUJ4_9BIFI</name>
<comment type="caution">
    <text evidence="1">The sequence shown here is derived from an EMBL/GenBank/DDBJ whole genome shotgun (WGS) entry which is preliminary data.</text>
</comment>
<proteinExistence type="predicted"/>
<accession>A0A2U2MUJ4</accession>
<reference evidence="1 2" key="1">
    <citation type="journal article" date="2018" name="Int. J. Syst. Evol. Microbiol.">
        <title>Bifidobacterium catulorum sp. nov., a novel taxon from the faeces of the baby common marmoset (Callithrix jacchus).</title>
        <authorList>
            <person name="Modesto M."/>
            <person name="Michelini S."/>
            <person name="Oki K."/>
            <person name="Biavati B."/>
            <person name="Watanabe K."/>
            <person name="Mattarelli P."/>
        </authorList>
    </citation>
    <scope>NUCLEOTIDE SEQUENCE [LARGE SCALE GENOMIC DNA]</scope>
    <source>
        <strain evidence="1 2">MRM 8.19</strain>
    </source>
</reference>
<dbReference type="EMBL" id="QFFN01000003">
    <property type="protein sequence ID" value="PWG60505.1"/>
    <property type="molecule type" value="Genomic_DNA"/>
</dbReference>
<dbReference type="Proteomes" id="UP000245753">
    <property type="component" value="Unassembled WGS sequence"/>
</dbReference>
<keyword evidence="2" id="KW-1185">Reference proteome</keyword>
<organism evidence="1 2">
    <name type="scientific">Bifidobacterium catulorum</name>
    <dbReference type="NCBI Taxonomy" id="1630173"/>
    <lineage>
        <taxon>Bacteria</taxon>
        <taxon>Bacillati</taxon>
        <taxon>Actinomycetota</taxon>
        <taxon>Actinomycetes</taxon>
        <taxon>Bifidobacteriales</taxon>
        <taxon>Bifidobacteriaceae</taxon>
        <taxon>Bifidobacterium</taxon>
    </lineage>
</organism>
<dbReference type="AlphaFoldDB" id="A0A2U2MUJ4"/>
<sequence length="275" mass="30709">MQSLKYVCATNGETIGMSGPDIYAQTAEGIRGRAWEYTLGYRDLSGVTRDAREVSLELTYHRRPDLADWTRRLFDADVANHTPGILDADGWQATAYVVKAEAEDISPTIIRQKLTVVLAEGVWRRPLPVQHFWSDDLQPGLDLDYPHDYPHDYLPTTRHAASSNPMLTPMPFTMTIFGPAVNPQIVIGGNTYRLDMDIPSGAYVTITTVGRRRTIVMTAENGDMTDVFAKGRRGSGLDGGEYIFQPIPPGDNTVQWKGFGFDLTVWEEESEPPWA</sequence>
<evidence type="ECO:0000313" key="1">
    <source>
        <dbReference type="EMBL" id="PWG60505.1"/>
    </source>
</evidence>
<gene>
    <name evidence="1" type="ORF">DF200_02620</name>
</gene>